<dbReference type="GO" id="GO:0008483">
    <property type="term" value="F:transaminase activity"/>
    <property type="evidence" value="ECO:0007669"/>
    <property type="project" value="UniProtKB-KW"/>
</dbReference>
<dbReference type="PANTHER" id="PTHR46383:SF1">
    <property type="entry name" value="ASPARTATE AMINOTRANSFERASE"/>
    <property type="match status" value="1"/>
</dbReference>
<comment type="cofactor">
    <cofactor evidence="1 6">
        <name>pyridoxal 5'-phosphate</name>
        <dbReference type="ChEBI" id="CHEBI:597326"/>
    </cofactor>
</comment>
<evidence type="ECO:0000313" key="8">
    <source>
        <dbReference type="EMBL" id="HJG88059.1"/>
    </source>
</evidence>
<dbReference type="InterPro" id="IPR015424">
    <property type="entry name" value="PyrdxlP-dep_Trfase"/>
</dbReference>
<proteinExistence type="inferred from homology"/>
<dbReference type="EC" id="2.6.1.-" evidence="6"/>
<dbReference type="AlphaFoldDB" id="A0A921SUA5"/>
<dbReference type="InterPro" id="IPR050596">
    <property type="entry name" value="AspAT/PAT-like"/>
</dbReference>
<reference evidence="8" key="1">
    <citation type="journal article" date="2021" name="PeerJ">
        <title>Extensive microbial diversity within the chicken gut microbiome revealed by metagenomics and culture.</title>
        <authorList>
            <person name="Gilroy R."/>
            <person name="Ravi A."/>
            <person name="Getino M."/>
            <person name="Pursley I."/>
            <person name="Horton D.L."/>
            <person name="Alikhan N.F."/>
            <person name="Baker D."/>
            <person name="Gharbi K."/>
            <person name="Hall N."/>
            <person name="Watson M."/>
            <person name="Adriaenssens E.M."/>
            <person name="Foster-Nyarko E."/>
            <person name="Jarju S."/>
            <person name="Secka A."/>
            <person name="Antonio M."/>
            <person name="Oren A."/>
            <person name="Chaudhuri R.R."/>
            <person name="La Ragione R."/>
            <person name="Hildebrand F."/>
            <person name="Pallen M.J."/>
        </authorList>
    </citation>
    <scope>NUCLEOTIDE SEQUENCE</scope>
    <source>
        <strain evidence="8">CHK121-7720</strain>
    </source>
</reference>
<dbReference type="PROSITE" id="PS00105">
    <property type="entry name" value="AA_TRANSFER_CLASS_1"/>
    <property type="match status" value="1"/>
</dbReference>
<comment type="caution">
    <text evidence="8">The sequence shown here is derived from an EMBL/GenBank/DDBJ whole genome shotgun (WGS) entry which is preliminary data.</text>
</comment>
<dbReference type="RefSeq" id="WP_272961066.1">
    <property type="nucleotide sequence ID" value="NZ_CAKMIC010000007.1"/>
</dbReference>
<sequence>MNQVSDRLAALAPSQTLAMSQKSSELKAQGVDVINLSVGEPDFNTPQHIKDAAKKAIDDNFSHYSPVPGYLDLRQAICAKLKNENGLDFTPEQIVVSNGAKQSICNTILSLVNPGDEVILPAPYWVSYVEMVKLAEGKSVIVETGIEQDFKMSAAQLEAAITPKTKMLILCSPSNPTGSIYSHDELAALVAVLERHPQVFVLADEIYEHINYVGAHQSIAQFPAVRDRVIIVNGVSKGYAMTGWRIGFIAAPLWIAKACNKLQGQYTSGASSIAQKAAAAAFAGDQSCVEEMRRAFERRRDLVVRLAREIPGLKVNNPDGAFYLFPEVGYYLDKRDGEREIKSSSDLAMYILEVGHVATVAGDAFGAPNYLRLSYATSEENITEAMRRIKEVLARLK</sequence>
<dbReference type="Gene3D" id="3.40.640.10">
    <property type="entry name" value="Type I PLP-dependent aspartate aminotransferase-like (Major domain)"/>
    <property type="match status" value="1"/>
</dbReference>
<evidence type="ECO:0000256" key="4">
    <source>
        <dbReference type="ARBA" id="ARBA00022679"/>
    </source>
</evidence>
<keyword evidence="5" id="KW-0663">Pyridoxal phosphate</keyword>
<dbReference type="PANTHER" id="PTHR46383">
    <property type="entry name" value="ASPARTATE AMINOTRANSFERASE"/>
    <property type="match status" value="1"/>
</dbReference>
<dbReference type="Pfam" id="PF00155">
    <property type="entry name" value="Aminotran_1_2"/>
    <property type="match status" value="1"/>
</dbReference>
<dbReference type="InterPro" id="IPR004839">
    <property type="entry name" value="Aminotransferase_I/II_large"/>
</dbReference>
<dbReference type="FunFam" id="3.40.640.10:FF:000033">
    <property type="entry name" value="Aspartate aminotransferase"/>
    <property type="match status" value="1"/>
</dbReference>
<evidence type="ECO:0000256" key="5">
    <source>
        <dbReference type="ARBA" id="ARBA00022898"/>
    </source>
</evidence>
<dbReference type="Proteomes" id="UP000757103">
    <property type="component" value="Unassembled WGS sequence"/>
</dbReference>
<evidence type="ECO:0000259" key="7">
    <source>
        <dbReference type="Pfam" id="PF00155"/>
    </source>
</evidence>
<organism evidence="8 9">
    <name type="scientific">Barnesiella viscericola</name>
    <dbReference type="NCBI Taxonomy" id="397865"/>
    <lineage>
        <taxon>Bacteria</taxon>
        <taxon>Pseudomonadati</taxon>
        <taxon>Bacteroidota</taxon>
        <taxon>Bacteroidia</taxon>
        <taxon>Bacteroidales</taxon>
        <taxon>Barnesiellaceae</taxon>
        <taxon>Barnesiella</taxon>
    </lineage>
</organism>
<dbReference type="GO" id="GO:0030170">
    <property type="term" value="F:pyridoxal phosphate binding"/>
    <property type="evidence" value="ECO:0007669"/>
    <property type="project" value="InterPro"/>
</dbReference>
<accession>A0A921SUA5</accession>
<dbReference type="GO" id="GO:0006520">
    <property type="term" value="P:amino acid metabolic process"/>
    <property type="evidence" value="ECO:0007669"/>
    <property type="project" value="InterPro"/>
</dbReference>
<dbReference type="SUPFAM" id="SSF53383">
    <property type="entry name" value="PLP-dependent transferases"/>
    <property type="match status" value="1"/>
</dbReference>
<dbReference type="EMBL" id="DYUD01000007">
    <property type="protein sequence ID" value="HJG88059.1"/>
    <property type="molecule type" value="Genomic_DNA"/>
</dbReference>
<dbReference type="InterPro" id="IPR004838">
    <property type="entry name" value="NHTrfase_class1_PyrdxlP-BS"/>
</dbReference>
<comment type="similarity">
    <text evidence="2 6">Belongs to the class-I pyridoxal-phosphate-dependent aminotransferase family.</text>
</comment>
<protein>
    <recommendedName>
        <fullName evidence="6">Aminotransferase</fullName>
        <ecNumber evidence="6">2.6.1.-</ecNumber>
    </recommendedName>
</protein>
<keyword evidence="3 6" id="KW-0032">Aminotransferase</keyword>
<reference evidence="8" key="2">
    <citation type="submission" date="2021-09" db="EMBL/GenBank/DDBJ databases">
        <authorList>
            <person name="Gilroy R."/>
        </authorList>
    </citation>
    <scope>NUCLEOTIDE SEQUENCE</scope>
    <source>
        <strain evidence="8">CHK121-7720</strain>
    </source>
</reference>
<feature type="domain" description="Aminotransferase class I/classII large" evidence="7">
    <location>
        <begin position="32"/>
        <end position="389"/>
    </location>
</feature>
<dbReference type="InterPro" id="IPR015421">
    <property type="entry name" value="PyrdxlP-dep_Trfase_major"/>
</dbReference>
<dbReference type="CDD" id="cd00609">
    <property type="entry name" value="AAT_like"/>
    <property type="match status" value="1"/>
</dbReference>
<evidence type="ECO:0000256" key="3">
    <source>
        <dbReference type="ARBA" id="ARBA00022576"/>
    </source>
</evidence>
<gene>
    <name evidence="8" type="ORF">K8U91_01090</name>
</gene>
<dbReference type="Gene3D" id="3.90.1150.10">
    <property type="entry name" value="Aspartate Aminotransferase, domain 1"/>
    <property type="match status" value="1"/>
</dbReference>
<name>A0A921SUA5_9BACT</name>
<evidence type="ECO:0000256" key="1">
    <source>
        <dbReference type="ARBA" id="ARBA00001933"/>
    </source>
</evidence>
<keyword evidence="4 6" id="KW-0808">Transferase</keyword>
<evidence type="ECO:0000313" key="9">
    <source>
        <dbReference type="Proteomes" id="UP000757103"/>
    </source>
</evidence>
<dbReference type="InterPro" id="IPR015422">
    <property type="entry name" value="PyrdxlP-dep_Trfase_small"/>
</dbReference>
<evidence type="ECO:0000256" key="6">
    <source>
        <dbReference type="RuleBase" id="RU000481"/>
    </source>
</evidence>
<evidence type="ECO:0000256" key="2">
    <source>
        <dbReference type="ARBA" id="ARBA00007441"/>
    </source>
</evidence>